<gene>
    <name evidence="11" type="ORF">F0L68_06050</name>
</gene>
<dbReference type="PROSITE" id="PS50011">
    <property type="entry name" value="PROTEIN_KINASE_DOM"/>
    <property type="match status" value="1"/>
</dbReference>
<evidence type="ECO:0000313" key="12">
    <source>
        <dbReference type="Proteomes" id="UP000323454"/>
    </source>
</evidence>
<dbReference type="InterPro" id="IPR000719">
    <property type="entry name" value="Prot_kinase_dom"/>
</dbReference>
<evidence type="ECO:0000256" key="4">
    <source>
        <dbReference type="ARBA" id="ARBA00022741"/>
    </source>
</evidence>
<keyword evidence="12" id="KW-1185">Reference proteome</keyword>
<dbReference type="AlphaFoldDB" id="A0A5B2XMP7"/>
<keyword evidence="3" id="KW-0808">Transferase</keyword>
<evidence type="ECO:0000256" key="7">
    <source>
        <dbReference type="PROSITE-ProRule" id="PRU10141"/>
    </source>
</evidence>
<evidence type="ECO:0000256" key="2">
    <source>
        <dbReference type="ARBA" id="ARBA00022527"/>
    </source>
</evidence>
<evidence type="ECO:0000313" key="11">
    <source>
        <dbReference type="EMBL" id="KAA2264656.1"/>
    </source>
</evidence>
<dbReference type="SUPFAM" id="SSF56112">
    <property type="entry name" value="Protein kinase-like (PK-like)"/>
    <property type="match status" value="1"/>
</dbReference>
<dbReference type="CDD" id="cd14014">
    <property type="entry name" value="STKc_PknB_like"/>
    <property type="match status" value="1"/>
</dbReference>
<name>A0A5B2XMP7_9PSEU</name>
<keyword evidence="5 11" id="KW-0418">Kinase</keyword>
<dbReference type="PROSITE" id="PS00107">
    <property type="entry name" value="PROTEIN_KINASE_ATP"/>
    <property type="match status" value="1"/>
</dbReference>
<evidence type="ECO:0000256" key="5">
    <source>
        <dbReference type="ARBA" id="ARBA00022777"/>
    </source>
</evidence>
<accession>A0A5B2XMP7</accession>
<feature type="binding site" evidence="7">
    <location>
        <position position="41"/>
    </location>
    <ligand>
        <name>ATP</name>
        <dbReference type="ChEBI" id="CHEBI:30616"/>
    </ligand>
</feature>
<dbReference type="PANTHER" id="PTHR43289">
    <property type="entry name" value="MITOGEN-ACTIVATED PROTEIN KINASE KINASE KINASE 20-RELATED"/>
    <property type="match status" value="1"/>
</dbReference>
<proteinExistence type="predicted"/>
<evidence type="ECO:0000256" key="6">
    <source>
        <dbReference type="ARBA" id="ARBA00022840"/>
    </source>
</evidence>
<reference evidence="11 12" key="2">
    <citation type="submission" date="2019-09" db="EMBL/GenBank/DDBJ databases">
        <authorList>
            <person name="Jin C."/>
        </authorList>
    </citation>
    <scope>NUCLEOTIDE SEQUENCE [LARGE SCALE GENOMIC DNA]</scope>
    <source>
        <strain evidence="11 12">AN110305</strain>
    </source>
</reference>
<dbReference type="Pfam" id="PF00069">
    <property type="entry name" value="Pkinase"/>
    <property type="match status" value="1"/>
</dbReference>
<organism evidence="11 12">
    <name type="scientific">Solihabitans fulvus</name>
    <dbReference type="NCBI Taxonomy" id="1892852"/>
    <lineage>
        <taxon>Bacteria</taxon>
        <taxon>Bacillati</taxon>
        <taxon>Actinomycetota</taxon>
        <taxon>Actinomycetes</taxon>
        <taxon>Pseudonocardiales</taxon>
        <taxon>Pseudonocardiaceae</taxon>
        <taxon>Solihabitans</taxon>
    </lineage>
</organism>
<sequence length="521" mass="53727">MANDGDLIARRYRLVSRIGSGAMGVVWQAEDERLRRTVAVKELLVHAGMSPAQTEEAHRRAVREGRLAARLHHPNAIAVYDAVEHEGKPCLIMEYVPSLSLSATLADRGALPVHEVAAIGAQIASALAAAHKAGIVHRDVKPGNVLMAADGTAKLTDFGISRATGDGTLTATGMLAGTPAYLAPEVAQGHDASFASDLYSLGATLYAAVEGAPPFGFSDNAIALLYRIATSDAPKPERAGELTATLDWLLQRDPAARPTATDAKQVLEALAELADPPQAAAVSTPPVAAEQPTVQAPVVLDPVGPTPTEPDRSAIEPLPAGTEPPHTRRRAVVAALVTAVLVVTGVVVYALNSGSRNDAGSGVSVQNSATTSASGQSPAPSAATGTTAGTGAPANPAPSTAPPTSATSAAPPTQDLATQLTSAITDYYRIVPGDLDQGWGLMTTDYQQNHAGGRAGYQGFWRPIDHVTVSDVVATPPSSVVATIGYVYKDGHTESERTTYGLVNEGGVWKIASSVVGNRGN</sequence>
<evidence type="ECO:0000259" key="10">
    <source>
        <dbReference type="PROSITE" id="PS50011"/>
    </source>
</evidence>
<dbReference type="PANTHER" id="PTHR43289:SF6">
    <property type="entry name" value="SERINE_THREONINE-PROTEIN KINASE NEKL-3"/>
    <property type="match status" value="1"/>
</dbReference>
<dbReference type="EC" id="2.7.11.1" evidence="1"/>
<keyword evidence="4 7" id="KW-0547">Nucleotide-binding</keyword>
<dbReference type="OrthoDB" id="9762169at2"/>
<dbReference type="PROSITE" id="PS00108">
    <property type="entry name" value="PROTEIN_KINASE_ST"/>
    <property type="match status" value="1"/>
</dbReference>
<dbReference type="GO" id="GO:0005524">
    <property type="term" value="F:ATP binding"/>
    <property type="evidence" value="ECO:0007669"/>
    <property type="project" value="UniProtKB-UniRule"/>
</dbReference>
<keyword evidence="9" id="KW-0812">Transmembrane</keyword>
<feature type="compositionally biased region" description="Low complexity" evidence="8">
    <location>
        <begin position="368"/>
        <end position="394"/>
    </location>
</feature>
<evidence type="ECO:0000256" key="9">
    <source>
        <dbReference type="SAM" id="Phobius"/>
    </source>
</evidence>
<comment type="caution">
    <text evidence="11">The sequence shown here is derived from an EMBL/GenBank/DDBJ whole genome shotgun (WGS) entry which is preliminary data.</text>
</comment>
<dbReference type="Proteomes" id="UP000323454">
    <property type="component" value="Unassembled WGS sequence"/>
</dbReference>
<dbReference type="InterPro" id="IPR017441">
    <property type="entry name" value="Protein_kinase_ATP_BS"/>
</dbReference>
<dbReference type="EMBL" id="VUOB01000010">
    <property type="protein sequence ID" value="KAA2264656.1"/>
    <property type="molecule type" value="Genomic_DNA"/>
</dbReference>
<feature type="compositionally biased region" description="Low complexity" evidence="8">
    <location>
        <begin position="402"/>
        <end position="413"/>
    </location>
</feature>
<dbReference type="GO" id="GO:0004674">
    <property type="term" value="F:protein serine/threonine kinase activity"/>
    <property type="evidence" value="ECO:0007669"/>
    <property type="project" value="UniProtKB-KW"/>
</dbReference>
<dbReference type="RefSeq" id="WP_149848460.1">
    <property type="nucleotide sequence ID" value="NZ_VUOB01000010.1"/>
</dbReference>
<evidence type="ECO:0000256" key="8">
    <source>
        <dbReference type="SAM" id="MobiDB-lite"/>
    </source>
</evidence>
<dbReference type="SMART" id="SM00220">
    <property type="entry name" value="S_TKc"/>
    <property type="match status" value="1"/>
</dbReference>
<feature type="transmembrane region" description="Helical" evidence="9">
    <location>
        <begin position="331"/>
        <end position="351"/>
    </location>
</feature>
<keyword evidence="6 7" id="KW-0067">ATP-binding</keyword>
<keyword evidence="2" id="KW-0723">Serine/threonine-protein kinase</keyword>
<evidence type="ECO:0000256" key="3">
    <source>
        <dbReference type="ARBA" id="ARBA00022679"/>
    </source>
</evidence>
<evidence type="ECO:0000256" key="1">
    <source>
        <dbReference type="ARBA" id="ARBA00012513"/>
    </source>
</evidence>
<keyword evidence="9" id="KW-0472">Membrane</keyword>
<feature type="domain" description="Protein kinase" evidence="10">
    <location>
        <begin position="12"/>
        <end position="270"/>
    </location>
</feature>
<keyword evidence="9" id="KW-1133">Transmembrane helix</keyword>
<dbReference type="Gene3D" id="3.30.200.20">
    <property type="entry name" value="Phosphorylase Kinase, domain 1"/>
    <property type="match status" value="1"/>
</dbReference>
<feature type="compositionally biased region" description="Polar residues" evidence="8">
    <location>
        <begin position="357"/>
        <end position="367"/>
    </location>
</feature>
<dbReference type="InterPro" id="IPR008271">
    <property type="entry name" value="Ser/Thr_kinase_AS"/>
</dbReference>
<feature type="region of interest" description="Disordered" evidence="8">
    <location>
        <begin position="300"/>
        <end position="326"/>
    </location>
</feature>
<dbReference type="Gene3D" id="1.10.510.10">
    <property type="entry name" value="Transferase(Phosphotransferase) domain 1"/>
    <property type="match status" value="1"/>
</dbReference>
<reference evidence="11 12" key="1">
    <citation type="submission" date="2019-09" db="EMBL/GenBank/DDBJ databases">
        <title>Goodfellowia gen. nov., a new genus of the Pseudonocardineae related to Actinoalloteichus, containing Goodfellowia coeruleoviolacea gen. nov., comb. nov. gen. nov., comb. nov.</title>
        <authorList>
            <person name="Labeda D."/>
        </authorList>
    </citation>
    <scope>NUCLEOTIDE SEQUENCE [LARGE SCALE GENOMIC DNA]</scope>
    <source>
        <strain evidence="11 12">AN110305</strain>
    </source>
</reference>
<protein>
    <recommendedName>
        <fullName evidence="1">non-specific serine/threonine protein kinase</fullName>
        <ecNumber evidence="1">2.7.11.1</ecNumber>
    </recommendedName>
</protein>
<dbReference type="InterPro" id="IPR011009">
    <property type="entry name" value="Kinase-like_dom_sf"/>
</dbReference>
<feature type="region of interest" description="Disordered" evidence="8">
    <location>
        <begin position="357"/>
        <end position="413"/>
    </location>
</feature>